<protein>
    <submittedName>
        <fullName evidence="3">Iron-regulated protein frpC</fullName>
    </submittedName>
</protein>
<feature type="chain" id="PRO_5002052187" evidence="2">
    <location>
        <begin position="27"/>
        <end position="116"/>
    </location>
</feature>
<feature type="signal peptide" evidence="2">
    <location>
        <begin position="1"/>
        <end position="26"/>
    </location>
</feature>
<reference evidence="3" key="1">
    <citation type="journal article" date="2014" name="PLoS ONE">
        <title>Transcriptome-Based Identification of ABC Transporters in the Western Tarnished Plant Bug Lygus hesperus.</title>
        <authorList>
            <person name="Hull J.J."/>
            <person name="Chaney K."/>
            <person name="Geib S.M."/>
            <person name="Fabrick J.A."/>
            <person name="Brent C.S."/>
            <person name="Walsh D."/>
            <person name="Lavine L.C."/>
        </authorList>
    </citation>
    <scope>NUCLEOTIDE SEQUENCE</scope>
</reference>
<proteinExistence type="predicted"/>
<evidence type="ECO:0000313" key="3">
    <source>
        <dbReference type="EMBL" id="JAG04025.1"/>
    </source>
</evidence>
<accession>A0A0A9WGN0</accession>
<reference evidence="3" key="2">
    <citation type="submission" date="2014-07" db="EMBL/GenBank/DDBJ databases">
        <authorList>
            <person name="Hull J."/>
        </authorList>
    </citation>
    <scope>NUCLEOTIDE SEQUENCE</scope>
</reference>
<sequence>SPNMQIALFVTAFCLSVALFPGETLGSQADVAATKAEDIYQKALDMLKEASEKDVSDNFLKNVDSLKAKLENLQNDLLQRLKGNDKEKVEEVVEKAEKTIEKVEEKVEQRRRRRRR</sequence>
<evidence type="ECO:0000256" key="2">
    <source>
        <dbReference type="SAM" id="SignalP"/>
    </source>
</evidence>
<gene>
    <name evidence="3" type="primary">frpC</name>
    <name evidence="3" type="ORF">CM83_14586</name>
</gene>
<evidence type="ECO:0000256" key="1">
    <source>
        <dbReference type="SAM" id="Coils"/>
    </source>
</evidence>
<feature type="coiled-coil region" evidence="1">
    <location>
        <begin position="33"/>
        <end position="113"/>
    </location>
</feature>
<feature type="non-terminal residue" evidence="3">
    <location>
        <position position="1"/>
    </location>
</feature>
<organism evidence="3">
    <name type="scientific">Lygus hesperus</name>
    <name type="common">Western plant bug</name>
    <dbReference type="NCBI Taxonomy" id="30085"/>
    <lineage>
        <taxon>Eukaryota</taxon>
        <taxon>Metazoa</taxon>
        <taxon>Ecdysozoa</taxon>
        <taxon>Arthropoda</taxon>
        <taxon>Hexapoda</taxon>
        <taxon>Insecta</taxon>
        <taxon>Pterygota</taxon>
        <taxon>Neoptera</taxon>
        <taxon>Paraneoptera</taxon>
        <taxon>Hemiptera</taxon>
        <taxon>Heteroptera</taxon>
        <taxon>Panheteroptera</taxon>
        <taxon>Cimicomorpha</taxon>
        <taxon>Miridae</taxon>
        <taxon>Mirini</taxon>
        <taxon>Lygus</taxon>
    </lineage>
</organism>
<keyword evidence="2" id="KW-0732">Signal</keyword>
<keyword evidence="1" id="KW-0175">Coiled coil</keyword>
<dbReference type="AlphaFoldDB" id="A0A0A9WGN0"/>
<dbReference type="EMBL" id="GBHO01039579">
    <property type="protein sequence ID" value="JAG04025.1"/>
    <property type="molecule type" value="Transcribed_RNA"/>
</dbReference>
<name>A0A0A9WGN0_LYGHE</name>